<feature type="signal peptide" evidence="1">
    <location>
        <begin position="1"/>
        <end position="23"/>
    </location>
</feature>
<dbReference type="AlphaFoldDB" id="E9GXL5"/>
<name>E9GXL5_DAPPU</name>
<dbReference type="HOGENOM" id="CLU_2778446_0_0_1"/>
<dbReference type="InParanoid" id="E9GXL5"/>
<organism evidence="2 3">
    <name type="scientific">Daphnia pulex</name>
    <name type="common">Water flea</name>
    <dbReference type="NCBI Taxonomy" id="6669"/>
    <lineage>
        <taxon>Eukaryota</taxon>
        <taxon>Metazoa</taxon>
        <taxon>Ecdysozoa</taxon>
        <taxon>Arthropoda</taxon>
        <taxon>Crustacea</taxon>
        <taxon>Branchiopoda</taxon>
        <taxon>Diplostraca</taxon>
        <taxon>Cladocera</taxon>
        <taxon>Anomopoda</taxon>
        <taxon>Daphniidae</taxon>
        <taxon>Daphnia</taxon>
    </lineage>
</organism>
<feature type="chain" id="PRO_5003241535" evidence="1">
    <location>
        <begin position="24"/>
        <end position="69"/>
    </location>
</feature>
<keyword evidence="3" id="KW-1185">Reference proteome</keyword>
<dbReference type="Proteomes" id="UP000000305">
    <property type="component" value="Unassembled WGS sequence"/>
</dbReference>
<reference evidence="2 3" key="1">
    <citation type="journal article" date="2011" name="Science">
        <title>The ecoresponsive genome of Daphnia pulex.</title>
        <authorList>
            <person name="Colbourne J.K."/>
            <person name="Pfrender M.E."/>
            <person name="Gilbert D."/>
            <person name="Thomas W.K."/>
            <person name="Tucker A."/>
            <person name="Oakley T.H."/>
            <person name="Tokishita S."/>
            <person name="Aerts A."/>
            <person name="Arnold G.J."/>
            <person name="Basu M.K."/>
            <person name="Bauer D.J."/>
            <person name="Caceres C.E."/>
            <person name="Carmel L."/>
            <person name="Casola C."/>
            <person name="Choi J.H."/>
            <person name="Detter J.C."/>
            <person name="Dong Q."/>
            <person name="Dusheyko S."/>
            <person name="Eads B.D."/>
            <person name="Frohlich T."/>
            <person name="Geiler-Samerotte K.A."/>
            <person name="Gerlach D."/>
            <person name="Hatcher P."/>
            <person name="Jogdeo S."/>
            <person name="Krijgsveld J."/>
            <person name="Kriventseva E.V."/>
            <person name="Kultz D."/>
            <person name="Laforsch C."/>
            <person name="Lindquist E."/>
            <person name="Lopez J."/>
            <person name="Manak J.R."/>
            <person name="Muller J."/>
            <person name="Pangilinan J."/>
            <person name="Patwardhan R.P."/>
            <person name="Pitluck S."/>
            <person name="Pritham E.J."/>
            <person name="Rechtsteiner A."/>
            <person name="Rho M."/>
            <person name="Rogozin I.B."/>
            <person name="Sakarya O."/>
            <person name="Salamov A."/>
            <person name="Schaack S."/>
            <person name="Shapiro H."/>
            <person name="Shiga Y."/>
            <person name="Skalitzky C."/>
            <person name="Smith Z."/>
            <person name="Souvorov A."/>
            <person name="Sung W."/>
            <person name="Tang Z."/>
            <person name="Tsuchiya D."/>
            <person name="Tu H."/>
            <person name="Vos H."/>
            <person name="Wang M."/>
            <person name="Wolf Y.I."/>
            <person name="Yamagata H."/>
            <person name="Yamada T."/>
            <person name="Ye Y."/>
            <person name="Shaw J.R."/>
            <person name="Andrews J."/>
            <person name="Crease T.J."/>
            <person name="Tang H."/>
            <person name="Lucas S.M."/>
            <person name="Robertson H.M."/>
            <person name="Bork P."/>
            <person name="Koonin E.V."/>
            <person name="Zdobnov E.M."/>
            <person name="Grigoriev I.V."/>
            <person name="Lynch M."/>
            <person name="Boore J.L."/>
        </authorList>
    </citation>
    <scope>NUCLEOTIDE SEQUENCE [LARGE SCALE GENOMIC DNA]</scope>
</reference>
<evidence type="ECO:0000313" key="2">
    <source>
        <dbReference type="EMBL" id="EFX75678.1"/>
    </source>
</evidence>
<keyword evidence="1" id="KW-0732">Signal</keyword>
<gene>
    <name evidence="2" type="ORF">DAPPUDRAFT_249946</name>
</gene>
<sequence length="69" mass="7475">MLNNSSSTLMAVLIFLLLAILDPQLRLISQSSCQASPRSVLAQSNTLSRVIRLLMLASAAVYKMAVQVL</sequence>
<evidence type="ECO:0000313" key="3">
    <source>
        <dbReference type="Proteomes" id="UP000000305"/>
    </source>
</evidence>
<proteinExistence type="predicted"/>
<accession>E9GXL5</accession>
<dbReference type="KEGG" id="dpx:DAPPUDRAFT_249946"/>
<protein>
    <submittedName>
        <fullName evidence="2">Uncharacterized protein</fullName>
    </submittedName>
</protein>
<dbReference type="EMBL" id="GL732573">
    <property type="protein sequence ID" value="EFX75678.1"/>
    <property type="molecule type" value="Genomic_DNA"/>
</dbReference>
<evidence type="ECO:0000256" key="1">
    <source>
        <dbReference type="SAM" id="SignalP"/>
    </source>
</evidence>